<keyword evidence="3" id="KW-1185">Reference proteome</keyword>
<keyword evidence="2" id="KW-0223">Dioxygenase</keyword>
<evidence type="ECO:0000259" key="1">
    <source>
        <dbReference type="PROSITE" id="PS51819"/>
    </source>
</evidence>
<accession>A0A7Z0QQB7</accession>
<dbReference type="PANTHER" id="PTHR36503:SF2">
    <property type="entry name" value="BLR2408 PROTEIN"/>
    <property type="match status" value="1"/>
</dbReference>
<dbReference type="Proteomes" id="UP000589896">
    <property type="component" value="Unassembled WGS sequence"/>
</dbReference>
<dbReference type="InterPro" id="IPR029068">
    <property type="entry name" value="Glyas_Bleomycin-R_OHBP_Dase"/>
</dbReference>
<reference evidence="2 3" key="1">
    <citation type="submission" date="2020-07" db="EMBL/GenBank/DDBJ databases">
        <title>isolation of Luteimonas sp. SJ-16.</title>
        <authorList>
            <person name="Huang X.-X."/>
            <person name="Xu L."/>
            <person name="Sun J.-Q."/>
        </authorList>
    </citation>
    <scope>NUCLEOTIDE SEQUENCE [LARGE SCALE GENOMIC DNA]</scope>
    <source>
        <strain evidence="2 3">SJ-16</strain>
    </source>
</reference>
<dbReference type="AlphaFoldDB" id="A0A7Z0QQB7"/>
<evidence type="ECO:0000313" key="2">
    <source>
        <dbReference type="EMBL" id="NYZ61981.1"/>
    </source>
</evidence>
<evidence type="ECO:0000313" key="3">
    <source>
        <dbReference type="Proteomes" id="UP000589896"/>
    </source>
</evidence>
<comment type="caution">
    <text evidence="2">The sequence shown here is derived from an EMBL/GenBank/DDBJ whole genome shotgun (WGS) entry which is preliminary data.</text>
</comment>
<organism evidence="2 3">
    <name type="scientific">Luteimonas deserti</name>
    <dbReference type="NCBI Taxonomy" id="2752306"/>
    <lineage>
        <taxon>Bacteria</taxon>
        <taxon>Pseudomonadati</taxon>
        <taxon>Pseudomonadota</taxon>
        <taxon>Gammaproteobacteria</taxon>
        <taxon>Lysobacterales</taxon>
        <taxon>Lysobacteraceae</taxon>
        <taxon>Luteimonas</taxon>
    </lineage>
</organism>
<gene>
    <name evidence="2" type="ORF">H0E82_04270</name>
</gene>
<dbReference type="InterPro" id="IPR053863">
    <property type="entry name" value="Glyoxy/Ble-like_N"/>
</dbReference>
<dbReference type="PANTHER" id="PTHR36503">
    <property type="entry name" value="BLR2520 PROTEIN"/>
    <property type="match status" value="1"/>
</dbReference>
<dbReference type="Gene3D" id="3.10.180.10">
    <property type="entry name" value="2,3-Dihydroxybiphenyl 1,2-Dioxygenase, domain 1"/>
    <property type="match status" value="1"/>
</dbReference>
<dbReference type="GO" id="GO:0051213">
    <property type="term" value="F:dioxygenase activity"/>
    <property type="evidence" value="ECO:0007669"/>
    <property type="project" value="UniProtKB-KW"/>
</dbReference>
<dbReference type="EMBL" id="JACCJZ010000010">
    <property type="protein sequence ID" value="NYZ61981.1"/>
    <property type="molecule type" value="Genomic_DNA"/>
</dbReference>
<sequence length="134" mass="14719">MSAAQIYVNLPVADLDRSVRFFSALGFAFDPRFTDDKATCMIVGDGIFVMLLVRSFFQTFTTRPVCAGDCTEAILCLSRESRAAVDTMVDRARAAGARVPAEAIDHGFMYQHGFEDPDGHLWELMVMDAACPVA</sequence>
<name>A0A7Z0QQB7_9GAMM</name>
<proteinExistence type="predicted"/>
<dbReference type="InterPro" id="IPR037523">
    <property type="entry name" value="VOC_core"/>
</dbReference>
<protein>
    <submittedName>
        <fullName evidence="2">Glyoxalase/bleomycin resistance/extradiol dioxygenase family protein</fullName>
    </submittedName>
</protein>
<feature type="domain" description="VOC" evidence="1">
    <location>
        <begin position="4"/>
        <end position="127"/>
    </location>
</feature>
<dbReference type="RefSeq" id="WP_180544134.1">
    <property type="nucleotide sequence ID" value="NZ_JACCJZ010000010.1"/>
</dbReference>
<dbReference type="Pfam" id="PF22677">
    <property type="entry name" value="Ble-like_N"/>
    <property type="match status" value="1"/>
</dbReference>
<keyword evidence="2" id="KW-0560">Oxidoreductase</keyword>
<dbReference type="SUPFAM" id="SSF54593">
    <property type="entry name" value="Glyoxalase/Bleomycin resistance protein/Dihydroxybiphenyl dioxygenase"/>
    <property type="match status" value="1"/>
</dbReference>
<dbReference type="PROSITE" id="PS51819">
    <property type="entry name" value="VOC"/>
    <property type="match status" value="1"/>
</dbReference>